<evidence type="ECO:0000313" key="4">
    <source>
        <dbReference type="Ensembl" id="ENSACLP00000058484.1"/>
    </source>
</evidence>
<reference evidence="4" key="3">
    <citation type="submission" date="2025-08" db="UniProtKB">
        <authorList>
            <consortium name="Ensembl"/>
        </authorList>
    </citation>
    <scope>IDENTIFICATION</scope>
</reference>
<evidence type="ECO:0000256" key="2">
    <source>
        <dbReference type="ARBA" id="ARBA00013581"/>
    </source>
</evidence>
<protein>
    <recommendedName>
        <fullName evidence="2">WASH complex subunit 5</fullName>
    </recommendedName>
    <alternativeName>
        <fullName evidence="3">WASH complex subunit strumpellin</fullName>
    </alternativeName>
</protein>
<reference evidence="5" key="2">
    <citation type="submission" date="2023-03" db="EMBL/GenBank/DDBJ databases">
        <authorList>
            <consortium name="Wellcome Sanger Institute Data Sharing"/>
        </authorList>
    </citation>
    <scope>NUCLEOTIDE SEQUENCE [LARGE SCALE GENOMIC DNA]</scope>
</reference>
<name>A0AAX7TNF9_ASTCA</name>
<evidence type="ECO:0000256" key="1">
    <source>
        <dbReference type="ARBA" id="ARBA00006224"/>
    </source>
</evidence>
<dbReference type="Pfam" id="PF10266">
    <property type="entry name" value="Strumpellin"/>
    <property type="match status" value="1"/>
</dbReference>
<dbReference type="AlphaFoldDB" id="A0AAX7TNF9"/>
<dbReference type="Ensembl" id="ENSACLT00000054988.1">
    <property type="protein sequence ID" value="ENSACLP00000058484.1"/>
    <property type="gene ID" value="ENSACLG00000019172.2"/>
</dbReference>
<organism evidence="4 5">
    <name type="scientific">Astatotilapia calliptera</name>
    <name type="common">Eastern happy</name>
    <name type="synonym">Chromis callipterus</name>
    <dbReference type="NCBI Taxonomy" id="8154"/>
    <lineage>
        <taxon>Eukaryota</taxon>
        <taxon>Metazoa</taxon>
        <taxon>Chordata</taxon>
        <taxon>Craniata</taxon>
        <taxon>Vertebrata</taxon>
        <taxon>Euteleostomi</taxon>
        <taxon>Actinopterygii</taxon>
        <taxon>Neopterygii</taxon>
        <taxon>Teleostei</taxon>
        <taxon>Neoteleostei</taxon>
        <taxon>Acanthomorphata</taxon>
        <taxon>Ovalentaria</taxon>
        <taxon>Cichlomorphae</taxon>
        <taxon>Cichliformes</taxon>
        <taxon>Cichlidae</taxon>
        <taxon>African cichlids</taxon>
        <taxon>Pseudocrenilabrinae</taxon>
        <taxon>Haplochromini</taxon>
        <taxon>Astatotilapia</taxon>
    </lineage>
</organism>
<keyword evidence="5" id="KW-1185">Reference proteome</keyword>
<reference evidence="4 5" key="1">
    <citation type="submission" date="2018-05" db="EMBL/GenBank/DDBJ databases">
        <authorList>
            <person name="Datahose"/>
        </authorList>
    </citation>
    <scope>NUCLEOTIDE SEQUENCE</scope>
</reference>
<accession>A0AAX7TNF9</accession>
<dbReference type="GO" id="GO:0140285">
    <property type="term" value="P:endosome fission"/>
    <property type="evidence" value="ECO:0007669"/>
    <property type="project" value="TreeGrafter"/>
</dbReference>
<dbReference type="PANTHER" id="PTHR15691">
    <property type="entry name" value="WASH COMPLEX SUBUNIT 5"/>
    <property type="match status" value="1"/>
</dbReference>
<dbReference type="GO" id="GO:0051125">
    <property type="term" value="P:regulation of actin nucleation"/>
    <property type="evidence" value="ECO:0007669"/>
    <property type="project" value="TreeGrafter"/>
</dbReference>
<dbReference type="GeneTree" id="ENSGT00390000011137"/>
<dbReference type="GO" id="GO:0071203">
    <property type="term" value="C:WASH complex"/>
    <property type="evidence" value="ECO:0007669"/>
    <property type="project" value="InterPro"/>
</dbReference>
<sequence length="1088" mass="125150">MVDFLADNNLCGQAILRIVSRGNAIIAELLRLSDFIPAVFRLKDKSDQQKYGDIICDFSYFKGPEYYEGKLEAKPELQDLDEEFRENNIEILSRFYLAFESVHKYIVDLNRYLDDLHEGVYIQQTLETVLLNEDGKQLLCEALYLYGVMLLVIDQKIEGEVRERMLVSYYRYSAARSSGDSNLDDICKLLRSTGYSSQPGAKRPANYPESYFQRVPISATFTSMVIGRLRSDDIYNQVSAYPLPEHRSTALANQAAMLYVCLFFSPSILHTQQAKMREIVDKYFPDNWVISIYMGITVNLVEAWEPYKAAKTALNYTLDSANIKEQATRYAASMESLRPQVQQLLKEGFLREEIILDNIPKLLNCLRDCNVAIRWLMLHSAESAYDPNNKRLRQIKDQVLNDSKYKPKILFQLLLDTAQFEFTLKEMFKQMLSEKQIKWESYKKEGSERMTELAEVFSGVKPLTRVEKNENLQAWFREISKQIESLNYEDSTAAGRKTVQLIQALVEVQEFHQLESNLQVCQFLADTRKFLHQMIRTINIKEEVLITMQIVGDLSYAWQIIDSFTSIMQESIRVNPSMVTKLRATFLKLASALDLPLLRINQANSADLLSVSQFYSGELVSYVRKVLQIIPESMFTSLAKIIKLQIHDIMEVPTRLDKDKLKDYAQLTARYEVAKLTHDISIFTEGILMMKTTLVGIIKVDPKQLLEDGIRKELVKRVAYALHKGLIFNPKAKIQDWQSVHQSTHIPIPKFPSVDESATFIGRLCREILRITDPKVTCYIDQMNTWYDLKSHQEVTNNRLFSEIQNTLGTFGLNGLDRLLCFMIVRELQNFLTILQKTILKDKAVVEVFRTLQGAVSPVQGIVANASKVYSSAVAKSQKIWGTYLEAIMKVGQMQILRQQIANELNYSCKFDSKHLAAALENLNKSLLADIEAHYQDPSLPYPKEDNTLLYDITAYLEAAGIHNPLNKIYITTKRLPYFPIINFLFIIAQLPKLQYNKNQGMTCRKATDPVDWPPLVLGLLTLLKQFHSRYTQQFLALIGQFIRSIMEQCTSQKIPDMPSDVVGALMFLEDYVKYTKLSRKVGFRTIL</sequence>
<dbReference type="GO" id="GO:0005768">
    <property type="term" value="C:endosome"/>
    <property type="evidence" value="ECO:0007669"/>
    <property type="project" value="TreeGrafter"/>
</dbReference>
<dbReference type="PANTHER" id="PTHR15691:SF6">
    <property type="entry name" value="WASH COMPLEX SUBUNIT 5"/>
    <property type="match status" value="1"/>
</dbReference>
<proteinExistence type="inferred from homology"/>
<evidence type="ECO:0000256" key="3">
    <source>
        <dbReference type="ARBA" id="ARBA00029945"/>
    </source>
</evidence>
<dbReference type="GO" id="GO:0030041">
    <property type="term" value="P:actin filament polymerization"/>
    <property type="evidence" value="ECO:0007669"/>
    <property type="project" value="TreeGrafter"/>
</dbReference>
<comment type="similarity">
    <text evidence="1">Belongs to the strumpellin family.</text>
</comment>
<reference evidence="4" key="4">
    <citation type="submission" date="2025-09" db="UniProtKB">
        <authorList>
            <consortium name="Ensembl"/>
        </authorList>
    </citation>
    <scope>IDENTIFICATION</scope>
</reference>
<evidence type="ECO:0000313" key="5">
    <source>
        <dbReference type="Proteomes" id="UP000265100"/>
    </source>
</evidence>
<dbReference type="GO" id="GO:0007032">
    <property type="term" value="P:endosome organization"/>
    <property type="evidence" value="ECO:0007669"/>
    <property type="project" value="TreeGrafter"/>
</dbReference>
<dbReference type="Proteomes" id="UP000265100">
    <property type="component" value="Chromosome 11"/>
</dbReference>
<gene>
    <name evidence="4" type="primary">WASHC5</name>
</gene>
<dbReference type="InterPro" id="IPR019393">
    <property type="entry name" value="WASH_strumpellin"/>
</dbReference>